<dbReference type="Proteomes" id="UP000095751">
    <property type="component" value="Unassembled WGS sequence"/>
</dbReference>
<protein>
    <submittedName>
        <fullName evidence="2">Uncharacterized protein</fullName>
    </submittedName>
</protein>
<sequence length="66" mass="7278">MTMGNTISTSARTSTTNTQQVAPSISTTAAAVDGLLSSPYIPFDADIYRQEMTDIVYQRNMERMNL</sequence>
<dbReference type="AlphaFoldDB" id="A0A1E7FIP4"/>
<keyword evidence="3" id="KW-1185">Reference proteome</keyword>
<reference evidence="2 3" key="1">
    <citation type="submission" date="2016-09" db="EMBL/GenBank/DDBJ databases">
        <title>Extensive genetic diversity and differential bi-allelic expression allows diatom success in the polar Southern Ocean.</title>
        <authorList>
            <consortium name="DOE Joint Genome Institute"/>
            <person name="Mock T."/>
            <person name="Otillar R.P."/>
            <person name="Strauss J."/>
            <person name="Dupont C."/>
            <person name="Frickenhaus S."/>
            <person name="Maumus F."/>
            <person name="Mcmullan M."/>
            <person name="Sanges R."/>
            <person name="Schmutz J."/>
            <person name="Toseland A."/>
            <person name="Valas R."/>
            <person name="Veluchamy A."/>
            <person name="Ward B.J."/>
            <person name="Allen A."/>
            <person name="Barry K."/>
            <person name="Falciatore A."/>
            <person name="Ferrante M."/>
            <person name="Fortunato A.E."/>
            <person name="Gloeckner G."/>
            <person name="Gruber A."/>
            <person name="Hipkin R."/>
            <person name="Janech M."/>
            <person name="Kroth P."/>
            <person name="Leese F."/>
            <person name="Lindquist E."/>
            <person name="Lyon B.R."/>
            <person name="Martin J."/>
            <person name="Mayer C."/>
            <person name="Parker M."/>
            <person name="Quesneville H."/>
            <person name="Raymond J."/>
            <person name="Uhlig C."/>
            <person name="Valentin K.U."/>
            <person name="Worden A.Z."/>
            <person name="Armbrust E.V."/>
            <person name="Bowler C."/>
            <person name="Green B."/>
            <person name="Moulton V."/>
            <person name="Van Oosterhout C."/>
            <person name="Grigoriev I."/>
        </authorList>
    </citation>
    <scope>NUCLEOTIDE SEQUENCE [LARGE SCALE GENOMIC DNA]</scope>
    <source>
        <strain evidence="2 3">CCMP1102</strain>
    </source>
</reference>
<evidence type="ECO:0000256" key="1">
    <source>
        <dbReference type="SAM" id="MobiDB-lite"/>
    </source>
</evidence>
<organism evidence="2 3">
    <name type="scientific">Fragilariopsis cylindrus CCMP1102</name>
    <dbReference type="NCBI Taxonomy" id="635003"/>
    <lineage>
        <taxon>Eukaryota</taxon>
        <taxon>Sar</taxon>
        <taxon>Stramenopiles</taxon>
        <taxon>Ochrophyta</taxon>
        <taxon>Bacillariophyta</taxon>
        <taxon>Bacillariophyceae</taxon>
        <taxon>Bacillariophycidae</taxon>
        <taxon>Bacillariales</taxon>
        <taxon>Bacillariaceae</taxon>
        <taxon>Fragilariopsis</taxon>
    </lineage>
</organism>
<evidence type="ECO:0000313" key="3">
    <source>
        <dbReference type="Proteomes" id="UP000095751"/>
    </source>
</evidence>
<name>A0A1E7FIP4_9STRA</name>
<dbReference type="InParanoid" id="A0A1E7FIP4"/>
<gene>
    <name evidence="2" type="ORF">FRACYDRAFT_268848</name>
</gene>
<feature type="region of interest" description="Disordered" evidence="1">
    <location>
        <begin position="1"/>
        <end position="22"/>
    </location>
</feature>
<dbReference type="OrthoDB" id="52830at2759"/>
<evidence type="ECO:0000313" key="2">
    <source>
        <dbReference type="EMBL" id="OEU18036.1"/>
    </source>
</evidence>
<accession>A0A1E7FIP4</accession>
<proteinExistence type="predicted"/>
<dbReference type="EMBL" id="KV784357">
    <property type="protein sequence ID" value="OEU18036.1"/>
    <property type="molecule type" value="Genomic_DNA"/>
</dbReference>
<dbReference type="KEGG" id="fcy:FRACYDRAFT_268848"/>